<sequence>MLLPLSAVLLLLLFPAASVAAGQEKGAAPERAGQPAVDFDPVRGDDNTADWDTPWGPLSQYDRNLLINVRWANLWEGPTSEQMAQRSTNPKVKAVAEQLSKEHHVLDVMVAETVAKLGVPLPDSPTPLQQSWIDEILGKSGSAADDAWSNITREAHGSIFMSIAQVRTATQNDLMREFAQIANEYVLRHMTLLESTGLVRASSLYVGSTDGAPHQIMPSWRELVLGIALACLVVVLTFLAVRMGARYEPRTAAE</sequence>
<keyword evidence="1" id="KW-0812">Transmembrane</keyword>
<evidence type="ECO:0000313" key="4">
    <source>
        <dbReference type="EMBL" id="GGP68116.1"/>
    </source>
</evidence>
<comment type="caution">
    <text evidence="4">The sequence shown here is derived from an EMBL/GenBank/DDBJ whole genome shotgun (WGS) entry which is preliminary data.</text>
</comment>
<reference evidence="4" key="2">
    <citation type="submission" date="2020-09" db="EMBL/GenBank/DDBJ databases">
        <authorList>
            <person name="Sun Q."/>
            <person name="Ohkuma M."/>
        </authorList>
    </citation>
    <scope>NUCLEOTIDE SEQUENCE</scope>
    <source>
        <strain evidence="4">JCM 3313</strain>
    </source>
</reference>
<dbReference type="RefSeq" id="WP_189225387.1">
    <property type="nucleotide sequence ID" value="NZ_BMRG01000010.1"/>
</dbReference>
<feature type="transmembrane region" description="Helical" evidence="1">
    <location>
        <begin position="223"/>
        <end position="241"/>
    </location>
</feature>
<keyword evidence="5" id="KW-1185">Reference proteome</keyword>
<organism evidence="4 5">
    <name type="scientific">Saccharothrix coeruleofusca</name>
    <dbReference type="NCBI Taxonomy" id="33919"/>
    <lineage>
        <taxon>Bacteria</taxon>
        <taxon>Bacillati</taxon>
        <taxon>Actinomycetota</taxon>
        <taxon>Actinomycetes</taxon>
        <taxon>Pseudonocardiales</taxon>
        <taxon>Pseudonocardiaceae</taxon>
        <taxon>Saccharothrix</taxon>
    </lineage>
</organism>
<evidence type="ECO:0000256" key="1">
    <source>
        <dbReference type="SAM" id="Phobius"/>
    </source>
</evidence>
<feature type="domain" description="DUF4142" evidence="3">
    <location>
        <begin position="62"/>
        <end position="190"/>
    </location>
</feature>
<proteinExistence type="predicted"/>
<feature type="signal peptide" evidence="2">
    <location>
        <begin position="1"/>
        <end position="20"/>
    </location>
</feature>
<accession>A0A918EG01</accession>
<keyword evidence="1" id="KW-1133">Transmembrane helix</keyword>
<protein>
    <recommendedName>
        <fullName evidence="3">DUF4142 domain-containing protein</fullName>
    </recommendedName>
</protein>
<keyword evidence="1" id="KW-0472">Membrane</keyword>
<dbReference type="AlphaFoldDB" id="A0A918EG01"/>
<evidence type="ECO:0000259" key="3">
    <source>
        <dbReference type="Pfam" id="PF13628"/>
    </source>
</evidence>
<reference evidence="4" key="1">
    <citation type="journal article" date="2014" name="Int. J. Syst. Evol. Microbiol.">
        <title>Complete genome sequence of Corynebacterium casei LMG S-19264T (=DSM 44701T), isolated from a smear-ripened cheese.</title>
        <authorList>
            <consortium name="US DOE Joint Genome Institute (JGI-PGF)"/>
            <person name="Walter F."/>
            <person name="Albersmeier A."/>
            <person name="Kalinowski J."/>
            <person name="Ruckert C."/>
        </authorList>
    </citation>
    <scope>NUCLEOTIDE SEQUENCE</scope>
    <source>
        <strain evidence="4">JCM 3313</strain>
    </source>
</reference>
<dbReference type="Proteomes" id="UP000639606">
    <property type="component" value="Unassembled WGS sequence"/>
</dbReference>
<keyword evidence="2" id="KW-0732">Signal</keyword>
<dbReference type="EMBL" id="BMRG01000010">
    <property type="protein sequence ID" value="GGP68116.1"/>
    <property type="molecule type" value="Genomic_DNA"/>
</dbReference>
<gene>
    <name evidence="4" type="ORF">GCM10010185_46150</name>
</gene>
<evidence type="ECO:0000313" key="5">
    <source>
        <dbReference type="Proteomes" id="UP000639606"/>
    </source>
</evidence>
<dbReference type="Pfam" id="PF13628">
    <property type="entry name" value="DUF4142"/>
    <property type="match status" value="1"/>
</dbReference>
<evidence type="ECO:0000256" key="2">
    <source>
        <dbReference type="SAM" id="SignalP"/>
    </source>
</evidence>
<name>A0A918EG01_9PSEU</name>
<feature type="chain" id="PRO_5036906329" description="DUF4142 domain-containing protein" evidence="2">
    <location>
        <begin position="21"/>
        <end position="254"/>
    </location>
</feature>
<dbReference type="InterPro" id="IPR025419">
    <property type="entry name" value="DUF4142"/>
</dbReference>